<dbReference type="Proteomes" id="UP001159363">
    <property type="component" value="Chromosome 9"/>
</dbReference>
<keyword evidence="3" id="KW-1185">Reference proteome</keyword>
<feature type="region of interest" description="Disordered" evidence="1">
    <location>
        <begin position="1"/>
        <end position="23"/>
    </location>
</feature>
<reference evidence="2 3" key="1">
    <citation type="submission" date="2023-02" db="EMBL/GenBank/DDBJ databases">
        <title>LHISI_Scaffold_Assembly.</title>
        <authorList>
            <person name="Stuart O.P."/>
            <person name="Cleave R."/>
            <person name="Magrath M.J.L."/>
            <person name="Mikheyev A.S."/>
        </authorList>
    </citation>
    <scope>NUCLEOTIDE SEQUENCE [LARGE SCALE GENOMIC DNA]</scope>
    <source>
        <strain evidence="2">Daus_M_001</strain>
        <tissue evidence="2">Leg muscle</tissue>
    </source>
</reference>
<proteinExistence type="predicted"/>
<feature type="compositionally biased region" description="Polar residues" evidence="1">
    <location>
        <begin position="354"/>
        <end position="364"/>
    </location>
</feature>
<comment type="caution">
    <text evidence="2">The sequence shown here is derived from an EMBL/GenBank/DDBJ whole genome shotgun (WGS) entry which is preliminary data.</text>
</comment>
<feature type="region of interest" description="Disordered" evidence="1">
    <location>
        <begin position="315"/>
        <end position="384"/>
    </location>
</feature>
<sequence length="428" mass="48648">MKQRQLQGWEETGDPEKNPPTSGIVLHNFHMRKKARDGSPMLFGRYRREHRGGRWHQQLHLVVLSRHCSTVLRRINKASYISLGFFMAKIKDGTKKRGLWTQDVLSETILVVKEKGLPAREPFRRNAVSRRTLRRYLCDESNVKAKLYCKSTLSAEQEQELCLRIFRLCDVGYLLTSKVLHMHVFRYCSGNDISQQVRYRESWSLVVHEENDILLYGLSSYTTHELQPLDKGCFQSIEIYWGHHALLYLDVHKDENDISKLNFGNGNMKSGFKATGICPFNPLIIPEEAFAPSAATELPPPEPVTDEQDIAEKIPPESTFANPTSGTSSSPRLPLSRPKPVTVTSTSRKRPRTLATSSTNSDVISPSADAPDSSDNGEHEMSQTPDSRLLIAPLLNCFQPHLERRKQHKKPAINSRGLLLSKRLIQEI</sequence>
<accession>A0ABQ9GN62</accession>
<feature type="compositionally biased region" description="Low complexity" evidence="1">
    <location>
        <begin position="323"/>
        <end position="340"/>
    </location>
</feature>
<dbReference type="EMBL" id="JARBHB010000010">
    <property type="protein sequence ID" value="KAJ8873449.1"/>
    <property type="molecule type" value="Genomic_DNA"/>
</dbReference>
<evidence type="ECO:0000256" key="1">
    <source>
        <dbReference type="SAM" id="MobiDB-lite"/>
    </source>
</evidence>
<protein>
    <submittedName>
        <fullName evidence="2">Uncharacterized protein</fullName>
    </submittedName>
</protein>
<evidence type="ECO:0000313" key="2">
    <source>
        <dbReference type="EMBL" id="KAJ8873449.1"/>
    </source>
</evidence>
<feature type="compositionally biased region" description="Low complexity" evidence="1">
    <location>
        <begin position="365"/>
        <end position="374"/>
    </location>
</feature>
<gene>
    <name evidence="2" type="ORF">PR048_024266</name>
</gene>
<evidence type="ECO:0000313" key="3">
    <source>
        <dbReference type="Proteomes" id="UP001159363"/>
    </source>
</evidence>
<name>A0ABQ9GN62_9NEOP</name>
<organism evidence="2 3">
    <name type="scientific">Dryococelus australis</name>
    <dbReference type="NCBI Taxonomy" id="614101"/>
    <lineage>
        <taxon>Eukaryota</taxon>
        <taxon>Metazoa</taxon>
        <taxon>Ecdysozoa</taxon>
        <taxon>Arthropoda</taxon>
        <taxon>Hexapoda</taxon>
        <taxon>Insecta</taxon>
        <taxon>Pterygota</taxon>
        <taxon>Neoptera</taxon>
        <taxon>Polyneoptera</taxon>
        <taxon>Phasmatodea</taxon>
        <taxon>Verophasmatodea</taxon>
        <taxon>Anareolatae</taxon>
        <taxon>Phasmatidae</taxon>
        <taxon>Eurycanthinae</taxon>
        <taxon>Dryococelus</taxon>
    </lineage>
</organism>